<evidence type="ECO:0000256" key="2">
    <source>
        <dbReference type="SAM" id="Phobius"/>
    </source>
</evidence>
<keyword evidence="2" id="KW-0812">Transmembrane</keyword>
<protein>
    <recommendedName>
        <fullName evidence="5">SH3 domain-containing protein</fullName>
    </recommendedName>
</protein>
<evidence type="ECO:0000313" key="4">
    <source>
        <dbReference type="Proteomes" id="UP001501598"/>
    </source>
</evidence>
<dbReference type="Gene3D" id="2.30.30.40">
    <property type="entry name" value="SH3 Domains"/>
    <property type="match status" value="1"/>
</dbReference>
<accession>A0ABP8RG28</accession>
<feature type="region of interest" description="Disordered" evidence="1">
    <location>
        <begin position="180"/>
        <end position="261"/>
    </location>
</feature>
<evidence type="ECO:0008006" key="5">
    <source>
        <dbReference type="Google" id="ProtNLM"/>
    </source>
</evidence>
<evidence type="ECO:0000313" key="3">
    <source>
        <dbReference type="EMBL" id="GAA4537503.1"/>
    </source>
</evidence>
<gene>
    <name evidence="3" type="ORF">GCM10023175_06140</name>
</gene>
<evidence type="ECO:0000256" key="1">
    <source>
        <dbReference type="SAM" id="MobiDB-lite"/>
    </source>
</evidence>
<feature type="region of interest" description="Disordered" evidence="1">
    <location>
        <begin position="1"/>
        <end position="25"/>
    </location>
</feature>
<name>A0ABP8RG28_9PSEU</name>
<sequence length="261" mass="25951">MDVTDGGAETGPRHPARVRESRTITHRGDASRCALLRVVHLRGRESVTVPVVGPHDIANRPATGTDRRTPRGRAMIPRRVLPMKASLQRPGRIAAAVGGAVAVGAAGLMAVLAGTASAATPGVCTDNVNVRAEPAANAKIVAVCDRGTKVEIGQERNGFVELVNLGGWSVKDYVKADAAAPADPNKPADAGLTAPEPAPATTPAPGAKPAPGAVPAPGAEPATGTAPAAGTAADPAEAPANAPAEAPAEAKPSGLGGLLGR</sequence>
<proteinExistence type="predicted"/>
<keyword evidence="2" id="KW-0472">Membrane</keyword>
<keyword evidence="4" id="KW-1185">Reference proteome</keyword>
<keyword evidence="2" id="KW-1133">Transmembrane helix</keyword>
<organism evidence="3 4">
    <name type="scientific">Pseudonocardia xishanensis</name>
    <dbReference type="NCBI Taxonomy" id="630995"/>
    <lineage>
        <taxon>Bacteria</taxon>
        <taxon>Bacillati</taxon>
        <taxon>Actinomycetota</taxon>
        <taxon>Actinomycetes</taxon>
        <taxon>Pseudonocardiales</taxon>
        <taxon>Pseudonocardiaceae</taxon>
        <taxon>Pseudonocardia</taxon>
    </lineage>
</organism>
<feature type="compositionally biased region" description="Low complexity" evidence="1">
    <location>
        <begin position="215"/>
        <end position="250"/>
    </location>
</feature>
<dbReference type="Proteomes" id="UP001501598">
    <property type="component" value="Unassembled WGS sequence"/>
</dbReference>
<reference evidence="4" key="1">
    <citation type="journal article" date="2019" name="Int. J. Syst. Evol. Microbiol.">
        <title>The Global Catalogue of Microorganisms (GCM) 10K type strain sequencing project: providing services to taxonomists for standard genome sequencing and annotation.</title>
        <authorList>
            <consortium name="The Broad Institute Genomics Platform"/>
            <consortium name="The Broad Institute Genome Sequencing Center for Infectious Disease"/>
            <person name="Wu L."/>
            <person name="Ma J."/>
        </authorList>
    </citation>
    <scope>NUCLEOTIDE SEQUENCE [LARGE SCALE GENOMIC DNA]</scope>
    <source>
        <strain evidence="4">JCM 17906</strain>
    </source>
</reference>
<feature type="compositionally biased region" description="Pro residues" evidence="1">
    <location>
        <begin position="196"/>
        <end position="214"/>
    </location>
</feature>
<comment type="caution">
    <text evidence="3">The sequence shown here is derived from an EMBL/GenBank/DDBJ whole genome shotgun (WGS) entry which is preliminary data.</text>
</comment>
<feature type="compositionally biased region" description="Low complexity" evidence="1">
    <location>
        <begin position="180"/>
        <end position="195"/>
    </location>
</feature>
<feature type="transmembrane region" description="Helical" evidence="2">
    <location>
        <begin position="93"/>
        <end position="114"/>
    </location>
</feature>
<dbReference type="EMBL" id="BAABGT010000012">
    <property type="protein sequence ID" value="GAA4537503.1"/>
    <property type="molecule type" value="Genomic_DNA"/>
</dbReference>